<accession>W9SUP7</accession>
<reference evidence="2" key="1">
    <citation type="submission" date="2013-01" db="EMBL/GenBank/DDBJ databases">
        <title>Draft Genome Sequence of a Mulberry Tree, Morus notabilis C.K. Schneid.</title>
        <authorList>
            <person name="He N."/>
            <person name="Zhao S."/>
        </authorList>
    </citation>
    <scope>NUCLEOTIDE SEQUENCE</scope>
</reference>
<proteinExistence type="predicted"/>
<gene>
    <name evidence="1" type="ORF">L484_022238</name>
</gene>
<dbReference type="EMBL" id="KE346160">
    <property type="protein sequence ID" value="EXC28007.1"/>
    <property type="molecule type" value="Genomic_DNA"/>
</dbReference>
<sequence>MSRHVAVVIWSNLFARRLVDGVASAAAHSFVTGRGSRLQLWDLVCDDDSRHLVPDRDRRRRRGVFAIAIVG</sequence>
<dbReference type="AlphaFoldDB" id="W9SUP7"/>
<dbReference type="Proteomes" id="UP000030645">
    <property type="component" value="Unassembled WGS sequence"/>
</dbReference>
<name>W9SUP7_9ROSA</name>
<evidence type="ECO:0000313" key="2">
    <source>
        <dbReference type="Proteomes" id="UP000030645"/>
    </source>
</evidence>
<evidence type="ECO:0000313" key="1">
    <source>
        <dbReference type="EMBL" id="EXC28007.1"/>
    </source>
</evidence>
<keyword evidence="2" id="KW-1185">Reference proteome</keyword>
<organism evidence="1 2">
    <name type="scientific">Morus notabilis</name>
    <dbReference type="NCBI Taxonomy" id="981085"/>
    <lineage>
        <taxon>Eukaryota</taxon>
        <taxon>Viridiplantae</taxon>
        <taxon>Streptophyta</taxon>
        <taxon>Embryophyta</taxon>
        <taxon>Tracheophyta</taxon>
        <taxon>Spermatophyta</taxon>
        <taxon>Magnoliopsida</taxon>
        <taxon>eudicotyledons</taxon>
        <taxon>Gunneridae</taxon>
        <taxon>Pentapetalae</taxon>
        <taxon>rosids</taxon>
        <taxon>fabids</taxon>
        <taxon>Rosales</taxon>
        <taxon>Moraceae</taxon>
        <taxon>Moreae</taxon>
        <taxon>Morus</taxon>
    </lineage>
</organism>
<protein>
    <submittedName>
        <fullName evidence="1">Uncharacterized protein</fullName>
    </submittedName>
</protein>